<evidence type="ECO:0000256" key="10">
    <source>
        <dbReference type="ARBA" id="ARBA00032474"/>
    </source>
</evidence>
<dbReference type="InterPro" id="IPR003448">
    <property type="entry name" value="Mopterin_biosynth_MoaE"/>
</dbReference>
<dbReference type="Gene3D" id="3.90.1170.40">
    <property type="entry name" value="Molybdopterin biosynthesis MoaE subunit"/>
    <property type="match status" value="1"/>
</dbReference>
<evidence type="ECO:0000313" key="14">
    <source>
        <dbReference type="Proteomes" id="UP000023772"/>
    </source>
</evidence>
<dbReference type="EMBL" id="FOHT01000034">
    <property type="protein sequence ID" value="SEU00003.1"/>
    <property type="molecule type" value="Genomic_DNA"/>
</dbReference>
<evidence type="ECO:0000256" key="11">
    <source>
        <dbReference type="ARBA" id="ARBA00049878"/>
    </source>
</evidence>
<name>X5DL55_9BACT</name>
<dbReference type="Proteomes" id="UP000023772">
    <property type="component" value="Chromosome"/>
</dbReference>
<dbReference type="EC" id="2.8.1.12" evidence="3"/>
<proteinExistence type="inferred from homology"/>
<evidence type="ECO:0000313" key="13">
    <source>
        <dbReference type="EMBL" id="SEU00003.1"/>
    </source>
</evidence>
<dbReference type="eggNOG" id="COG0314">
    <property type="taxonomic scope" value="Bacteria"/>
</dbReference>
<dbReference type="Pfam" id="PF02391">
    <property type="entry name" value="MoaE"/>
    <property type="match status" value="1"/>
</dbReference>
<dbReference type="Proteomes" id="UP000181981">
    <property type="component" value="Unassembled WGS sequence"/>
</dbReference>
<dbReference type="SUPFAM" id="SSF54690">
    <property type="entry name" value="Molybdopterin synthase subunit MoaE"/>
    <property type="match status" value="1"/>
</dbReference>
<dbReference type="PANTHER" id="PTHR23404">
    <property type="entry name" value="MOLYBDOPTERIN SYNTHASE RELATED"/>
    <property type="match status" value="1"/>
</dbReference>
<dbReference type="OrthoDB" id="9803224at2"/>
<sequence length="156" mass="18017">MKHIQNTEISYSELFENFRHPQSGAVVLFSGEVRDNNKGRAVTHLEYEAYEPMANKMISEILEEAKSRFKLNQAACVHRVGRVEISGCAVVVITGSGHRKEAYDANRYIIDRVKNEVPIWKHEFFADGTSEWGQNCDCISDDHHHHHNNHHYERAE</sequence>
<evidence type="ECO:0000256" key="6">
    <source>
        <dbReference type="ARBA" id="ARBA00026066"/>
    </source>
</evidence>
<dbReference type="EMBL" id="CP007451">
    <property type="protein sequence ID" value="AHW61277.1"/>
    <property type="molecule type" value="Genomic_DNA"/>
</dbReference>
<evidence type="ECO:0000256" key="8">
    <source>
        <dbReference type="ARBA" id="ARBA00030407"/>
    </source>
</evidence>
<evidence type="ECO:0000256" key="4">
    <source>
        <dbReference type="ARBA" id="ARBA00013858"/>
    </source>
</evidence>
<comment type="catalytic activity">
    <reaction evidence="11">
        <text>2 [molybdopterin-synthase sulfur-carrier protein]-C-terminal-Gly-aminoethanethioate + cyclic pyranopterin phosphate + H2O = molybdopterin + 2 [molybdopterin-synthase sulfur-carrier protein]-C-terminal Gly-Gly + 2 H(+)</text>
        <dbReference type="Rhea" id="RHEA:26333"/>
        <dbReference type="Rhea" id="RHEA-COMP:12202"/>
        <dbReference type="Rhea" id="RHEA-COMP:19907"/>
        <dbReference type="ChEBI" id="CHEBI:15377"/>
        <dbReference type="ChEBI" id="CHEBI:15378"/>
        <dbReference type="ChEBI" id="CHEBI:58698"/>
        <dbReference type="ChEBI" id="CHEBI:59648"/>
        <dbReference type="ChEBI" id="CHEBI:90778"/>
        <dbReference type="ChEBI" id="CHEBI:232372"/>
        <dbReference type="EC" id="2.8.1.12"/>
    </reaction>
</comment>
<dbReference type="GO" id="GO:0006777">
    <property type="term" value="P:Mo-molybdopterin cofactor biosynthetic process"/>
    <property type="evidence" value="ECO:0007669"/>
    <property type="project" value="UniProtKB-KW"/>
</dbReference>
<comment type="subunit">
    <text evidence="6">Heterotetramer of 2 MoaD subunits and 2 MoaE subunits. Also stable as homodimer. The enzyme changes between these two forms during catalysis.</text>
</comment>
<dbReference type="GO" id="GO:0030366">
    <property type="term" value="F:molybdopterin synthase activity"/>
    <property type="evidence" value="ECO:0007669"/>
    <property type="project" value="UniProtKB-EC"/>
</dbReference>
<dbReference type="InterPro" id="IPR036563">
    <property type="entry name" value="MoaE_sf"/>
</dbReference>
<dbReference type="HOGENOM" id="CLU_089568_1_1_10"/>
<organism evidence="13 15">
    <name type="scientific">Draconibacterium orientale</name>
    <dbReference type="NCBI Taxonomy" id="1168034"/>
    <lineage>
        <taxon>Bacteria</taxon>
        <taxon>Pseudomonadati</taxon>
        <taxon>Bacteroidota</taxon>
        <taxon>Bacteroidia</taxon>
        <taxon>Marinilabiliales</taxon>
        <taxon>Prolixibacteraceae</taxon>
        <taxon>Draconibacterium</taxon>
    </lineage>
</organism>
<dbReference type="KEGG" id="dori:FH5T_21145"/>
<keyword evidence="5" id="KW-0501">Molybdenum cofactor biosynthesis</keyword>
<comment type="pathway">
    <text evidence="1">Cofactor biosynthesis; molybdopterin biosynthesis.</text>
</comment>
<dbReference type="AlphaFoldDB" id="X5DL55"/>
<evidence type="ECO:0000256" key="1">
    <source>
        <dbReference type="ARBA" id="ARBA00005046"/>
    </source>
</evidence>
<comment type="similarity">
    <text evidence="2">Belongs to the MoaE family.</text>
</comment>
<accession>X5DL55</accession>
<protein>
    <recommendedName>
        <fullName evidence="4">Molybdopterin synthase catalytic subunit</fullName>
        <ecNumber evidence="3">2.8.1.12</ecNumber>
    </recommendedName>
    <alternativeName>
        <fullName evidence="9">MPT synthase subunit 2</fullName>
    </alternativeName>
    <alternativeName>
        <fullName evidence="7">Molybdenum cofactor biosynthesis protein E</fullName>
    </alternativeName>
    <alternativeName>
        <fullName evidence="8">Molybdopterin-converting factor large subunit</fullName>
    </alternativeName>
    <alternativeName>
        <fullName evidence="10">Molybdopterin-converting factor subunit 2</fullName>
    </alternativeName>
</protein>
<evidence type="ECO:0000313" key="15">
    <source>
        <dbReference type="Proteomes" id="UP000181981"/>
    </source>
</evidence>
<evidence type="ECO:0000256" key="3">
    <source>
        <dbReference type="ARBA" id="ARBA00011950"/>
    </source>
</evidence>
<dbReference type="STRING" id="1168034.FH5T_21145"/>
<evidence type="ECO:0000256" key="9">
    <source>
        <dbReference type="ARBA" id="ARBA00030781"/>
    </source>
</evidence>
<evidence type="ECO:0000313" key="12">
    <source>
        <dbReference type="EMBL" id="AHW61277.1"/>
    </source>
</evidence>
<dbReference type="CDD" id="cd00756">
    <property type="entry name" value="MoaE"/>
    <property type="match status" value="1"/>
</dbReference>
<dbReference type="RefSeq" id="WP_051568092.1">
    <property type="nucleotide sequence ID" value="NZ_FOHT01000034.1"/>
</dbReference>
<reference evidence="13 15" key="2">
    <citation type="submission" date="2016-10" db="EMBL/GenBank/DDBJ databases">
        <authorList>
            <person name="de Groot N.N."/>
        </authorList>
    </citation>
    <scope>NUCLEOTIDE SEQUENCE [LARGE SCALE GENOMIC DNA]</scope>
    <source>
        <strain evidence="13 15">DSM 25947</strain>
    </source>
</reference>
<evidence type="ECO:0000256" key="7">
    <source>
        <dbReference type="ARBA" id="ARBA00029745"/>
    </source>
</evidence>
<gene>
    <name evidence="12" type="ORF">FH5T_21145</name>
    <name evidence="13" type="ORF">SAMN05444285_13426</name>
</gene>
<evidence type="ECO:0000256" key="2">
    <source>
        <dbReference type="ARBA" id="ARBA00005426"/>
    </source>
</evidence>
<reference evidence="12 14" key="1">
    <citation type="submission" date="2014-03" db="EMBL/GenBank/DDBJ databases">
        <title>Complete genome sequence of a deeply braunched marine Bacteroidia bacterium Draconibacterium orientale type strain FH5T.</title>
        <authorList>
            <person name="Li X."/>
            <person name="Wang X."/>
            <person name="Xie Z."/>
            <person name="Du Z."/>
            <person name="Chen G."/>
        </authorList>
    </citation>
    <scope>NUCLEOTIDE SEQUENCE [LARGE SCALE GENOMIC DNA]</scope>
    <source>
        <strain evidence="12 14">FH5</strain>
    </source>
</reference>
<evidence type="ECO:0000256" key="5">
    <source>
        <dbReference type="ARBA" id="ARBA00023150"/>
    </source>
</evidence>
<keyword evidence="14" id="KW-1185">Reference proteome</keyword>